<keyword evidence="3" id="KW-1185">Reference proteome</keyword>
<accession>A0ABP7DMR3</accession>
<dbReference type="Proteomes" id="UP001499884">
    <property type="component" value="Unassembled WGS sequence"/>
</dbReference>
<comment type="caution">
    <text evidence="2">The sequence shown here is derived from an EMBL/GenBank/DDBJ whole genome shotgun (WGS) entry which is preliminary data.</text>
</comment>
<sequence>MVRRREGAGLTPGSRTGSPTAHTLGQNVHLRLGSTGGNGSTGSAPQALSGGVLAAAGAGGTTPLAGLAPAAAVSCGAFVRAVRRHAAHRVT</sequence>
<reference evidence="3" key="1">
    <citation type="journal article" date="2019" name="Int. J. Syst. Evol. Microbiol.">
        <title>The Global Catalogue of Microorganisms (GCM) 10K type strain sequencing project: providing services to taxonomists for standard genome sequencing and annotation.</title>
        <authorList>
            <consortium name="The Broad Institute Genomics Platform"/>
            <consortium name="The Broad Institute Genome Sequencing Center for Infectious Disease"/>
            <person name="Wu L."/>
            <person name="Ma J."/>
        </authorList>
    </citation>
    <scope>NUCLEOTIDE SEQUENCE [LARGE SCALE GENOMIC DNA]</scope>
    <source>
        <strain evidence="3">JCM 30846</strain>
    </source>
</reference>
<proteinExistence type="predicted"/>
<evidence type="ECO:0000313" key="2">
    <source>
        <dbReference type="EMBL" id="GAA3707798.1"/>
    </source>
</evidence>
<evidence type="ECO:0000313" key="3">
    <source>
        <dbReference type="Proteomes" id="UP001499884"/>
    </source>
</evidence>
<name>A0ABP7DMR3_9ACTN</name>
<protein>
    <recommendedName>
        <fullName evidence="4">Chaplin domain-containing protein</fullName>
    </recommendedName>
</protein>
<gene>
    <name evidence="2" type="ORF">GCM10023082_02300</name>
</gene>
<feature type="region of interest" description="Disordered" evidence="1">
    <location>
        <begin position="1"/>
        <end position="47"/>
    </location>
</feature>
<dbReference type="EMBL" id="BAABEP010000001">
    <property type="protein sequence ID" value="GAA3707798.1"/>
    <property type="molecule type" value="Genomic_DNA"/>
</dbReference>
<evidence type="ECO:0000256" key="1">
    <source>
        <dbReference type="SAM" id="MobiDB-lite"/>
    </source>
</evidence>
<evidence type="ECO:0008006" key="4">
    <source>
        <dbReference type="Google" id="ProtNLM"/>
    </source>
</evidence>
<feature type="compositionally biased region" description="Polar residues" evidence="1">
    <location>
        <begin position="13"/>
        <end position="26"/>
    </location>
</feature>
<organism evidence="2 3">
    <name type="scientific">Streptomyces tremellae</name>
    <dbReference type="NCBI Taxonomy" id="1124239"/>
    <lineage>
        <taxon>Bacteria</taxon>
        <taxon>Bacillati</taxon>
        <taxon>Actinomycetota</taxon>
        <taxon>Actinomycetes</taxon>
        <taxon>Kitasatosporales</taxon>
        <taxon>Streptomycetaceae</taxon>
        <taxon>Streptomyces</taxon>
    </lineage>
</organism>